<dbReference type="AlphaFoldDB" id="A0A4R5VC35"/>
<dbReference type="Proteomes" id="UP000295301">
    <property type="component" value="Unassembled WGS sequence"/>
</dbReference>
<feature type="region of interest" description="Disordered" evidence="1">
    <location>
        <begin position="49"/>
        <end position="73"/>
    </location>
</feature>
<keyword evidence="3" id="KW-1185">Reference proteome</keyword>
<evidence type="ECO:0000256" key="1">
    <source>
        <dbReference type="SAM" id="MobiDB-lite"/>
    </source>
</evidence>
<reference evidence="2 3" key="1">
    <citation type="submission" date="2019-03" db="EMBL/GenBank/DDBJ databases">
        <title>Ruegeria lutea sp. nov., a novel strain, isolated from marine sediment, the Masan Bay, South Korea.</title>
        <authorList>
            <person name="Kim J."/>
            <person name="Kim D.-Y."/>
            <person name="Lee S.-S."/>
        </authorList>
    </citation>
    <scope>NUCLEOTIDE SEQUENCE [LARGE SCALE GENOMIC DNA]</scope>
    <source>
        <strain evidence="2 3">318-1</strain>
    </source>
</reference>
<dbReference type="EMBL" id="SMUV01000061">
    <property type="protein sequence ID" value="TDK49624.1"/>
    <property type="molecule type" value="Genomic_DNA"/>
</dbReference>
<proteinExistence type="predicted"/>
<dbReference type="PIRSF" id="PIRSF032131">
    <property type="entry name" value="UCP032131"/>
    <property type="match status" value="1"/>
</dbReference>
<organism evidence="2 3">
    <name type="scientific">Antarcticimicrobium luteum</name>
    <dbReference type="NCBI Taxonomy" id="2547397"/>
    <lineage>
        <taxon>Bacteria</taxon>
        <taxon>Pseudomonadati</taxon>
        <taxon>Pseudomonadota</taxon>
        <taxon>Alphaproteobacteria</taxon>
        <taxon>Rhodobacterales</taxon>
        <taxon>Paracoccaceae</taxon>
        <taxon>Antarcticimicrobium</taxon>
    </lineage>
</organism>
<dbReference type="Pfam" id="PF06676">
    <property type="entry name" value="DUF1178"/>
    <property type="match status" value="1"/>
</dbReference>
<evidence type="ECO:0000313" key="3">
    <source>
        <dbReference type="Proteomes" id="UP000295301"/>
    </source>
</evidence>
<dbReference type="RefSeq" id="WP_133359312.1">
    <property type="nucleotide sequence ID" value="NZ_SMUV01000061.1"/>
</dbReference>
<accession>A0A4R5VC35</accession>
<name>A0A4R5VC35_9RHOB</name>
<evidence type="ECO:0000313" key="2">
    <source>
        <dbReference type="EMBL" id="TDK49624.1"/>
    </source>
</evidence>
<comment type="caution">
    <text evidence="2">The sequence shown here is derived from an EMBL/GenBank/DDBJ whole genome shotgun (WGS) entry which is preliminary data.</text>
</comment>
<dbReference type="InterPro" id="IPR009562">
    <property type="entry name" value="DUF1178"/>
</dbReference>
<protein>
    <submittedName>
        <fullName evidence="2">DUF1178 family protein</fullName>
    </submittedName>
</protein>
<gene>
    <name evidence="2" type="ORF">E1832_08485</name>
</gene>
<sequence length="147" mass="15799">MIQYALKCADGHDFDSWFQSAAAFDKLAAAGMVQCAVCGSGKVEKAMMTPRVRPGRNAAAPGETLPERPLSQPASAAELALARLRRKVEESSDYVGMNFAAEARAIHQGDAPERSIYGEARPEEARALIEEGVPVAPLPFTPNRKTN</sequence>
<dbReference type="OrthoDB" id="9799894at2"/>